<keyword evidence="3" id="KW-0597">Phosphoprotein</keyword>
<dbReference type="InterPro" id="IPR003594">
    <property type="entry name" value="HATPase_dom"/>
</dbReference>
<dbReference type="InterPro" id="IPR013655">
    <property type="entry name" value="PAS_fold_3"/>
</dbReference>
<feature type="domain" description="PAS" evidence="8">
    <location>
        <begin position="186"/>
        <end position="256"/>
    </location>
</feature>
<evidence type="ECO:0000256" key="1">
    <source>
        <dbReference type="ARBA" id="ARBA00000085"/>
    </source>
</evidence>
<sequence>MINDTISSYPSTAQNDSTYTPQNDYSPQYTKSDFHESVRNSINADQQDFIHLPENSLKMNSRKYPNQHTRMLSELCHSAKMVCWEYKKSTDELFIVSGIDSLPLYNGHQQLMLMDLPYALPPMIGNQLISQIRECIGTQSDFSTEVECDGSWYSIKADYHDDEPMVSGLINDITSEKTRELEMKADLEFSESIIAALPGVFYLLDEEGNYIRWNKNFEKVSGFSAEEILTGKPFENLADEHREYLTKRMDDLFQNGTASEELPLITKKGTKIPYFFTGKRLFLNGQQCLIGMGNDISELVKTRKKLEIAEQFAKIGYWELDQERLELTYWTQGMYDILETAPEDGMVPLEQIMTRIHDEDRHRFAYLISNIEQIDTQTLTLRYVTPRDTIKYINLSIFRNPNNPYTLEGVIQDITEVTLRDLKIKKIQERFNLIVQATTDAIFDWNPVTDYAWWSDSHYELFGYQKSDPLPGFEKWLEHIYHPDQDLVRNAVNEMISGIRTSWNEEIRLVGEDNQLKTLLVNCFTMGASKGIRILGSFIDISRQKQNEQALLDTNKRYELITKATQDGIWDWNISTDTITGNDRLRELYESKKQHLEINDFIERIHPEDRKRVESDLSSALNNRKNAITEEYRFKTKDHYRIIQDRAYIVYDENGAPKRMMGAMQDITMQRESERELQELSNRLLLATSAANLGIFDWKIEENHLVINEFTHEMFELNPIDFDHKIESLVQKIHPSDTSQLDFLHKAELQAYHHIRKTVRVLKSDGTLQHIELHMIVLRNESNNPESLIGVCRDITETINAEQQIAKAIIQTQEQERMETGQELHDNVIQTLVASMMNLTYAEDKIEGPKHLLANVKELISTAINDSRKLSHRLSPSYLINLRLDEAINNLISGLEGSGEIAFYTTYKLPKEAPITDELKLNIYRIVQEQISNIIKYAKASKVWVKVSEENNRVRLETKDNGNGFDVNQTKNGIGLNNISRRVKVFGGDIDIQSAPGKGCKIIIEIPYSNG</sequence>
<dbReference type="SMART" id="SM00387">
    <property type="entry name" value="HATPase_c"/>
    <property type="match status" value="1"/>
</dbReference>
<dbReference type="InterPro" id="IPR001610">
    <property type="entry name" value="PAC"/>
</dbReference>
<dbReference type="PROSITE" id="PS50113">
    <property type="entry name" value="PAC"/>
    <property type="match status" value="3"/>
</dbReference>
<dbReference type="SMART" id="SM00086">
    <property type="entry name" value="PAC"/>
    <property type="match status" value="5"/>
</dbReference>
<dbReference type="SMART" id="SM00091">
    <property type="entry name" value="PAS"/>
    <property type="match status" value="5"/>
</dbReference>
<dbReference type="CDD" id="cd16917">
    <property type="entry name" value="HATPase_UhpB-NarQ-NarX-like"/>
    <property type="match status" value="1"/>
</dbReference>
<dbReference type="PROSITE" id="PS50109">
    <property type="entry name" value="HIS_KIN"/>
    <property type="match status" value="1"/>
</dbReference>
<dbReference type="Gene3D" id="1.20.5.1930">
    <property type="match status" value="1"/>
</dbReference>
<dbReference type="NCBIfam" id="TIGR00229">
    <property type="entry name" value="sensory_box"/>
    <property type="match status" value="3"/>
</dbReference>
<dbReference type="CDD" id="cd00130">
    <property type="entry name" value="PAS"/>
    <property type="match status" value="3"/>
</dbReference>
<dbReference type="EMBL" id="QREG01000012">
    <property type="protein sequence ID" value="RED97464.1"/>
    <property type="molecule type" value="Genomic_DNA"/>
</dbReference>
<evidence type="ECO:0000256" key="6">
    <source>
        <dbReference type="SAM" id="MobiDB-lite"/>
    </source>
</evidence>
<gene>
    <name evidence="10" type="ORF">C7460_11274</name>
</gene>
<dbReference type="PROSITE" id="PS50112">
    <property type="entry name" value="PAS"/>
    <property type="match status" value="3"/>
</dbReference>
<organism evidence="10 11">
    <name type="scientific">Marinoscillum furvescens DSM 4134</name>
    <dbReference type="NCBI Taxonomy" id="1122208"/>
    <lineage>
        <taxon>Bacteria</taxon>
        <taxon>Pseudomonadati</taxon>
        <taxon>Bacteroidota</taxon>
        <taxon>Cytophagia</taxon>
        <taxon>Cytophagales</taxon>
        <taxon>Reichenbachiellaceae</taxon>
        <taxon>Marinoscillum</taxon>
    </lineage>
</organism>
<dbReference type="GO" id="GO:0016020">
    <property type="term" value="C:membrane"/>
    <property type="evidence" value="ECO:0007669"/>
    <property type="project" value="InterPro"/>
</dbReference>
<evidence type="ECO:0000256" key="5">
    <source>
        <dbReference type="ARBA" id="ARBA00022777"/>
    </source>
</evidence>
<dbReference type="Gene3D" id="3.30.565.10">
    <property type="entry name" value="Histidine kinase-like ATPase, C-terminal domain"/>
    <property type="match status" value="1"/>
</dbReference>
<dbReference type="InterPro" id="IPR005467">
    <property type="entry name" value="His_kinase_dom"/>
</dbReference>
<feature type="domain" description="Histidine kinase" evidence="7">
    <location>
        <begin position="923"/>
        <end position="1010"/>
    </location>
</feature>
<evidence type="ECO:0000256" key="2">
    <source>
        <dbReference type="ARBA" id="ARBA00012438"/>
    </source>
</evidence>
<evidence type="ECO:0000313" key="10">
    <source>
        <dbReference type="EMBL" id="RED97464.1"/>
    </source>
</evidence>
<dbReference type="PANTHER" id="PTHR43304:SF1">
    <property type="entry name" value="PAC DOMAIN-CONTAINING PROTEIN"/>
    <property type="match status" value="1"/>
</dbReference>
<dbReference type="InterPro" id="IPR035965">
    <property type="entry name" value="PAS-like_dom_sf"/>
</dbReference>
<protein>
    <recommendedName>
        <fullName evidence="2">histidine kinase</fullName>
        <ecNumber evidence="2">2.7.13.3</ecNumber>
    </recommendedName>
</protein>
<feature type="domain" description="PAS" evidence="8">
    <location>
        <begin position="554"/>
        <end position="624"/>
    </location>
</feature>
<dbReference type="SUPFAM" id="SSF55785">
    <property type="entry name" value="PYP-like sensor domain (PAS domain)"/>
    <property type="match status" value="4"/>
</dbReference>
<name>A0A3D9L249_MARFU</name>
<proteinExistence type="predicted"/>
<reference evidence="10 11" key="1">
    <citation type="submission" date="2018-07" db="EMBL/GenBank/DDBJ databases">
        <title>Genomic Encyclopedia of Type Strains, Phase IV (KMG-IV): sequencing the most valuable type-strain genomes for metagenomic binning, comparative biology and taxonomic classification.</title>
        <authorList>
            <person name="Goeker M."/>
        </authorList>
    </citation>
    <scope>NUCLEOTIDE SEQUENCE [LARGE SCALE GENOMIC DNA]</scope>
    <source>
        <strain evidence="10 11">DSM 4134</strain>
    </source>
</reference>
<dbReference type="SUPFAM" id="SSF55874">
    <property type="entry name" value="ATPase domain of HSP90 chaperone/DNA topoisomerase II/histidine kinase"/>
    <property type="match status" value="1"/>
</dbReference>
<evidence type="ECO:0000256" key="3">
    <source>
        <dbReference type="ARBA" id="ARBA00022553"/>
    </source>
</evidence>
<feature type="domain" description="PAC" evidence="9">
    <location>
        <begin position="503"/>
        <end position="553"/>
    </location>
</feature>
<evidence type="ECO:0000256" key="4">
    <source>
        <dbReference type="ARBA" id="ARBA00022679"/>
    </source>
</evidence>
<dbReference type="OrthoDB" id="9766459at2"/>
<evidence type="ECO:0000259" key="8">
    <source>
        <dbReference type="PROSITE" id="PS50112"/>
    </source>
</evidence>
<dbReference type="AlphaFoldDB" id="A0A3D9L249"/>
<dbReference type="PANTHER" id="PTHR43304">
    <property type="entry name" value="PHYTOCHROME-LIKE PROTEIN CPH1"/>
    <property type="match status" value="1"/>
</dbReference>
<keyword evidence="5" id="KW-0418">Kinase</keyword>
<feature type="domain" description="PAS" evidence="8">
    <location>
        <begin position="427"/>
        <end position="484"/>
    </location>
</feature>
<evidence type="ECO:0000259" key="9">
    <source>
        <dbReference type="PROSITE" id="PS50113"/>
    </source>
</evidence>
<comment type="caution">
    <text evidence="10">The sequence shown here is derived from an EMBL/GenBank/DDBJ whole genome shotgun (WGS) entry which is preliminary data.</text>
</comment>
<dbReference type="InterPro" id="IPR052162">
    <property type="entry name" value="Sensor_kinase/Photoreceptor"/>
</dbReference>
<keyword evidence="11" id="KW-1185">Reference proteome</keyword>
<dbReference type="Pfam" id="PF08447">
    <property type="entry name" value="PAS_3"/>
    <property type="match status" value="2"/>
</dbReference>
<feature type="region of interest" description="Disordered" evidence="6">
    <location>
        <begin position="1"/>
        <end position="28"/>
    </location>
</feature>
<dbReference type="Pfam" id="PF07730">
    <property type="entry name" value="HisKA_3"/>
    <property type="match status" value="1"/>
</dbReference>
<dbReference type="Pfam" id="PF02518">
    <property type="entry name" value="HATPase_c"/>
    <property type="match status" value="1"/>
</dbReference>
<dbReference type="InterPro" id="IPR000700">
    <property type="entry name" value="PAS-assoc_C"/>
</dbReference>
<dbReference type="InterPro" id="IPR011712">
    <property type="entry name" value="Sig_transdc_His_kin_sub3_dim/P"/>
</dbReference>
<evidence type="ECO:0000259" key="7">
    <source>
        <dbReference type="PROSITE" id="PS50109"/>
    </source>
</evidence>
<dbReference type="GO" id="GO:0046983">
    <property type="term" value="F:protein dimerization activity"/>
    <property type="evidence" value="ECO:0007669"/>
    <property type="project" value="InterPro"/>
</dbReference>
<feature type="domain" description="PAC" evidence="9">
    <location>
        <begin position="755"/>
        <end position="807"/>
    </location>
</feature>
<feature type="domain" description="PAC" evidence="9">
    <location>
        <begin position="628"/>
        <end position="679"/>
    </location>
</feature>
<dbReference type="EC" id="2.7.13.3" evidence="2"/>
<accession>A0A3D9L249</accession>
<dbReference type="Proteomes" id="UP000256779">
    <property type="component" value="Unassembled WGS sequence"/>
</dbReference>
<dbReference type="GO" id="GO:0000155">
    <property type="term" value="F:phosphorelay sensor kinase activity"/>
    <property type="evidence" value="ECO:0007669"/>
    <property type="project" value="InterPro"/>
</dbReference>
<dbReference type="InterPro" id="IPR036890">
    <property type="entry name" value="HATPase_C_sf"/>
</dbReference>
<dbReference type="InterPro" id="IPR000014">
    <property type="entry name" value="PAS"/>
</dbReference>
<comment type="catalytic activity">
    <reaction evidence="1">
        <text>ATP + protein L-histidine = ADP + protein N-phospho-L-histidine.</text>
        <dbReference type="EC" id="2.7.13.3"/>
    </reaction>
</comment>
<keyword evidence="4" id="KW-0808">Transferase</keyword>
<dbReference type="Pfam" id="PF13426">
    <property type="entry name" value="PAS_9"/>
    <property type="match status" value="2"/>
</dbReference>
<evidence type="ECO:0000313" key="11">
    <source>
        <dbReference type="Proteomes" id="UP000256779"/>
    </source>
</evidence>
<dbReference type="Gene3D" id="3.30.450.20">
    <property type="entry name" value="PAS domain"/>
    <property type="match status" value="5"/>
</dbReference>